<evidence type="ECO:0000256" key="1">
    <source>
        <dbReference type="ARBA" id="ARBA00006924"/>
    </source>
</evidence>
<feature type="domain" description="Deacetylase sirtuin-type" evidence="5">
    <location>
        <begin position="20"/>
        <end position="326"/>
    </location>
</feature>
<dbReference type="Gene3D" id="3.40.50.1220">
    <property type="entry name" value="TPP-binding domain"/>
    <property type="match status" value="1"/>
</dbReference>
<dbReference type="InterPro" id="IPR003000">
    <property type="entry name" value="Sirtuin"/>
</dbReference>
<dbReference type="SUPFAM" id="SSF52467">
    <property type="entry name" value="DHS-like NAD/FAD-binding domain"/>
    <property type="match status" value="1"/>
</dbReference>
<comment type="similarity">
    <text evidence="1">Belongs to the sirtuin family. Class I subfamily.</text>
</comment>
<dbReference type="PANTHER" id="PTHR11085:SF10">
    <property type="entry name" value="NAD-DEPENDENT PROTEIN DEACYLASE SIRTUIN-5, MITOCHONDRIAL-RELATED"/>
    <property type="match status" value="1"/>
</dbReference>
<sequence>MRTDAVIQIPASISSVQQAAEVLANFLTRHAPTGHSNGRGTMLLTGAGISTPSGIPDYRGAGGTYIVNKTYRPIFFNEFRERHKFRQRYWARSFLGYPPVARARPNAIHSACADLLKKDYVNAFVTQNVDGLHTYSHPELTGRTTEIHGSLHRVVCLTCHTITHRQEVQDDMARLNPAWAQLAATLPVRRTDSGAQELKTNPDGDVDLPASSGVTYETFRYPVCKTSGVLKPSVVFFGESVPVANREAADTAQESANSMLCVGTSLAVYSSFRFIKACRQQGKPVAILNQGHVRDEEKWISEAKGDIRINMDAIEVLPLALNLIES</sequence>
<comment type="caution">
    <text evidence="6">The sequence shown here is derived from an EMBL/GenBank/DDBJ whole genome shotgun (WGS) entry which is preliminary data.</text>
</comment>
<dbReference type="PANTHER" id="PTHR11085">
    <property type="entry name" value="NAD-DEPENDENT PROTEIN DEACYLASE SIRTUIN-5, MITOCHONDRIAL-RELATED"/>
    <property type="match status" value="1"/>
</dbReference>
<dbReference type="InterPro" id="IPR029035">
    <property type="entry name" value="DHS-like_NAD/FAD-binding_dom"/>
</dbReference>
<accession>A0A1Y2F6G8</accession>
<comment type="caution">
    <text evidence="4">Lacks conserved residue(s) required for the propagation of feature annotation.</text>
</comment>
<dbReference type="GeneID" id="63784551"/>
<protein>
    <submittedName>
        <fullName evidence="6">DHS-like NAD/FAD-binding domain-containing protein</fullName>
    </submittedName>
</protein>
<organism evidence="6 7">
    <name type="scientific">Protomyces lactucae-debilis</name>
    <dbReference type="NCBI Taxonomy" id="2754530"/>
    <lineage>
        <taxon>Eukaryota</taxon>
        <taxon>Fungi</taxon>
        <taxon>Dikarya</taxon>
        <taxon>Ascomycota</taxon>
        <taxon>Taphrinomycotina</taxon>
        <taxon>Taphrinomycetes</taxon>
        <taxon>Taphrinales</taxon>
        <taxon>Protomycetaceae</taxon>
        <taxon>Protomyces</taxon>
    </lineage>
</organism>
<dbReference type="InterPro" id="IPR026590">
    <property type="entry name" value="Ssirtuin_cat_dom"/>
</dbReference>
<dbReference type="GO" id="GO:0070403">
    <property type="term" value="F:NAD+ binding"/>
    <property type="evidence" value="ECO:0007669"/>
    <property type="project" value="InterPro"/>
</dbReference>
<reference evidence="6 7" key="1">
    <citation type="submission" date="2016-07" db="EMBL/GenBank/DDBJ databases">
        <title>Pervasive Adenine N6-methylation of Active Genes in Fungi.</title>
        <authorList>
            <consortium name="DOE Joint Genome Institute"/>
            <person name="Mondo S.J."/>
            <person name="Dannebaum R.O."/>
            <person name="Kuo R.C."/>
            <person name="Labutti K."/>
            <person name="Haridas S."/>
            <person name="Kuo A."/>
            <person name="Salamov A."/>
            <person name="Ahrendt S.R."/>
            <person name="Lipzen A."/>
            <person name="Sullivan W."/>
            <person name="Andreopoulos W.B."/>
            <person name="Clum A."/>
            <person name="Lindquist E."/>
            <person name="Daum C."/>
            <person name="Ramamoorthy G.K."/>
            <person name="Gryganskyi A."/>
            <person name="Culley D."/>
            <person name="Magnuson J.K."/>
            <person name="James T.Y."/>
            <person name="O'Malley M.A."/>
            <person name="Stajich J.E."/>
            <person name="Spatafora J.W."/>
            <person name="Visel A."/>
            <person name="Grigoriev I.V."/>
        </authorList>
    </citation>
    <scope>NUCLEOTIDE SEQUENCE [LARGE SCALE GENOMIC DNA]</scope>
    <source>
        <strain evidence="6 7">12-1054</strain>
    </source>
</reference>
<keyword evidence="3" id="KW-0520">NAD</keyword>
<dbReference type="EMBL" id="MCFI01000015">
    <property type="protein sequence ID" value="ORY79500.1"/>
    <property type="molecule type" value="Genomic_DNA"/>
</dbReference>
<dbReference type="Pfam" id="PF02146">
    <property type="entry name" value="SIR2"/>
    <property type="match status" value="1"/>
</dbReference>
<dbReference type="Proteomes" id="UP000193685">
    <property type="component" value="Unassembled WGS sequence"/>
</dbReference>
<dbReference type="InterPro" id="IPR026591">
    <property type="entry name" value="Sirtuin_cat_small_dom_sf"/>
</dbReference>
<evidence type="ECO:0000313" key="6">
    <source>
        <dbReference type="EMBL" id="ORY79500.1"/>
    </source>
</evidence>
<dbReference type="OrthoDB" id="424302at2759"/>
<dbReference type="RefSeq" id="XP_040723871.1">
    <property type="nucleotide sequence ID" value="XM_040867952.1"/>
</dbReference>
<gene>
    <name evidence="6" type="ORF">BCR37DRAFT_349759</name>
</gene>
<keyword evidence="2" id="KW-0808">Transferase</keyword>
<dbReference type="PROSITE" id="PS50305">
    <property type="entry name" value="SIRTUIN"/>
    <property type="match status" value="1"/>
</dbReference>
<keyword evidence="7" id="KW-1185">Reference proteome</keyword>
<evidence type="ECO:0000256" key="2">
    <source>
        <dbReference type="ARBA" id="ARBA00022679"/>
    </source>
</evidence>
<dbReference type="OMA" id="RRHYWAR"/>
<proteinExistence type="inferred from homology"/>
<dbReference type="STRING" id="56484.A0A1Y2F6G8"/>
<dbReference type="GO" id="GO:0017136">
    <property type="term" value="F:histone deacetylase activity, NAD-dependent"/>
    <property type="evidence" value="ECO:0007669"/>
    <property type="project" value="TreeGrafter"/>
</dbReference>
<dbReference type="AlphaFoldDB" id="A0A1Y2F6G8"/>
<dbReference type="Gene3D" id="3.30.1600.10">
    <property type="entry name" value="SIR2/SIRT2 'Small Domain"/>
    <property type="match status" value="1"/>
</dbReference>
<dbReference type="InterPro" id="IPR050134">
    <property type="entry name" value="NAD-dep_sirtuin_deacylases"/>
</dbReference>
<evidence type="ECO:0000256" key="4">
    <source>
        <dbReference type="PROSITE-ProRule" id="PRU00236"/>
    </source>
</evidence>
<evidence type="ECO:0000313" key="7">
    <source>
        <dbReference type="Proteomes" id="UP000193685"/>
    </source>
</evidence>
<evidence type="ECO:0000256" key="3">
    <source>
        <dbReference type="ARBA" id="ARBA00023027"/>
    </source>
</evidence>
<evidence type="ECO:0000259" key="5">
    <source>
        <dbReference type="PROSITE" id="PS50305"/>
    </source>
</evidence>
<name>A0A1Y2F6G8_PROLT</name>